<feature type="region of interest" description="Disordered" evidence="1">
    <location>
        <begin position="181"/>
        <end position="358"/>
    </location>
</feature>
<organism evidence="2 3">
    <name type="scientific">Plasmodium malariae</name>
    <dbReference type="NCBI Taxonomy" id="5858"/>
    <lineage>
        <taxon>Eukaryota</taxon>
        <taxon>Sar</taxon>
        <taxon>Alveolata</taxon>
        <taxon>Apicomplexa</taxon>
        <taxon>Aconoidasida</taxon>
        <taxon>Haemosporida</taxon>
        <taxon>Plasmodiidae</taxon>
        <taxon>Plasmodium</taxon>
        <taxon>Plasmodium (Plasmodium)</taxon>
    </lineage>
</organism>
<name>A0A1D3JH50_PLAMA</name>
<feature type="compositionally biased region" description="Polar residues" evidence="1">
    <location>
        <begin position="286"/>
        <end position="311"/>
    </location>
</feature>
<dbReference type="AlphaFoldDB" id="A0A1D3JH50"/>
<feature type="compositionally biased region" description="Low complexity" evidence="1">
    <location>
        <begin position="326"/>
        <end position="342"/>
    </location>
</feature>
<evidence type="ECO:0000256" key="1">
    <source>
        <dbReference type="SAM" id="MobiDB-lite"/>
    </source>
</evidence>
<gene>
    <name evidence="2" type="primary">PmUG01_00045400</name>
    <name evidence="2" type="ORF">PMUG01_00045400</name>
</gene>
<evidence type="ECO:0000313" key="2">
    <source>
        <dbReference type="EMBL" id="SBT85631.1"/>
    </source>
</evidence>
<accession>A0A1D3JH50</accession>
<dbReference type="KEGG" id="pmal:PMUG01_00045400"/>
<feature type="compositionally biased region" description="Basic and acidic residues" evidence="1">
    <location>
        <begin position="242"/>
        <end position="251"/>
    </location>
</feature>
<evidence type="ECO:0000313" key="3">
    <source>
        <dbReference type="Proteomes" id="UP000219813"/>
    </source>
</evidence>
<reference evidence="2 3" key="1">
    <citation type="submission" date="2016-06" db="EMBL/GenBank/DDBJ databases">
        <authorList>
            <consortium name="Pathogen Informatics"/>
        </authorList>
    </citation>
    <scope>NUCLEOTIDE SEQUENCE [LARGE SCALE GENOMIC DNA]</scope>
</reference>
<dbReference type="VEuPathDB" id="PlasmoDB:PmUG01_00045400"/>
<feature type="compositionally biased region" description="Basic and acidic residues" evidence="1">
    <location>
        <begin position="200"/>
        <end position="213"/>
    </location>
</feature>
<sequence length="721" mass="85074">MISRLLQFKNIENKVIQKINSLINENNKDKFREGCTYLAEYLINNNKPPLYYENYSVTWKGTLNYRLENYYKKLDKHGGCPLILEEKDKNFLKLKYEEVDFCEMKNKYLEEIKSLSKKSKNSDSYSSKCNEYNEWIDKMKNYFEENKSLFGTCYQKTNQKKKKRRSEFICDLMNNQTFKKLNDCPPVNKLQPPEGESEKEEIGSQTKDKEKMGESSVLHDSPEQAEQTKPTEGSATNQVNQDTKHNQHEEKNEEPEFPSQSNVQTQAHLSSLESHSNEVVAKSEGSLESQTPTLLSNSQPTSEVSGKSVSLASVPPDTKPENPSESTLSSPISKFSPSSLASTMPSVTSGQLKKKKKIKRRQAKFLKILIPSHSGRKREFLTHNHLEDPCYDDEEITKKIKIFEHNVIKNLQEKKQKNERTKIIIEVHLEVLEAYRKEEWECKKGEFLEICLDVFKKERYGTHSNLTNDDLIMKNVKSCGHIEKQKILWNKWIERHKNISDKFKKVEWFNNLKNDWKKEKSYIKEMEELKNKSSNEYQNILFLEREKDVWRRWISEKGKILKQYIDQIWFKELSELNQNMLDEYKNEEKANYVSLINIEELEHGKNYEELYKYIKSKLLSKLCILVLMTILEECKKEDYTEDRELHLDSSINERKTKKNSEKIPEISDKFIEKYSNVYENSQNSNIHNNIEENFFREEMNDWIGEEVTNVNSIESVSNLDK</sequence>
<dbReference type="OrthoDB" id="376328at2759"/>
<feature type="compositionally biased region" description="Polar residues" evidence="1">
    <location>
        <begin position="224"/>
        <end position="241"/>
    </location>
</feature>
<dbReference type="GeneID" id="39865916"/>
<feature type="compositionally biased region" description="Polar residues" evidence="1">
    <location>
        <begin position="258"/>
        <end position="274"/>
    </location>
</feature>
<protein>
    <submittedName>
        <fullName evidence="2">STP1 protein</fullName>
    </submittedName>
</protein>
<dbReference type="RefSeq" id="XP_028858996.1">
    <property type="nucleotide sequence ID" value="XM_029003644.1"/>
</dbReference>
<keyword evidence="3" id="KW-1185">Reference proteome</keyword>
<proteinExistence type="predicted"/>
<dbReference type="Proteomes" id="UP000219813">
    <property type="component" value="Unassembled WGS sequence"/>
</dbReference>
<dbReference type="EMBL" id="FLRL01000015">
    <property type="protein sequence ID" value="SBT85631.1"/>
    <property type="molecule type" value="Genomic_DNA"/>
</dbReference>